<dbReference type="KEGG" id="bmj:BMULJ_05251"/>
<reference evidence="2 3" key="1">
    <citation type="submission" date="2007-04" db="EMBL/GenBank/DDBJ databases">
        <title>Complete genome sequence of Burkholderia multivorans ATCC 17616.</title>
        <authorList>
            <person name="Ohtsubo Y."/>
            <person name="Yamashita A."/>
            <person name="Kurokawa K."/>
            <person name="Takami H."/>
            <person name="Yuhara S."/>
            <person name="Nishiyama E."/>
            <person name="Endo R."/>
            <person name="Miyazaki R."/>
            <person name="Ono A."/>
            <person name="Yano K."/>
            <person name="Ito M."/>
            <person name="Sota M."/>
            <person name="Yuji N."/>
            <person name="Hattori M."/>
            <person name="Tsuda M."/>
        </authorList>
    </citation>
    <scope>NUCLEOTIDE SEQUENCE [LARGE SCALE GENOMIC DNA]</scope>
    <source>
        <strain evidence="3">ATCC 17616 / 249</strain>
    </source>
</reference>
<dbReference type="RefSeq" id="WP_012216265.1">
    <property type="nucleotide sequence ID" value="NC_010086.1"/>
</dbReference>
<dbReference type="AlphaFoldDB" id="A0A0H3KTY1"/>
<evidence type="ECO:0000256" key="1">
    <source>
        <dbReference type="SAM" id="SignalP"/>
    </source>
</evidence>
<dbReference type="Proteomes" id="UP000008815">
    <property type="component" value="Chromosome 2"/>
</dbReference>
<keyword evidence="3" id="KW-1185">Reference proteome</keyword>
<dbReference type="InterPro" id="IPR025421">
    <property type="entry name" value="DUF4148"/>
</dbReference>
<dbReference type="KEGG" id="bmu:Bmul_3274"/>
<feature type="chain" id="PRO_5002613829" description="DUF4148 domain-containing protein" evidence="1">
    <location>
        <begin position="23"/>
        <end position="83"/>
    </location>
</feature>
<dbReference type="EMBL" id="AP009386">
    <property type="protein sequence ID" value="BAG47089.1"/>
    <property type="molecule type" value="Genomic_DNA"/>
</dbReference>
<name>A0A0H3KTY1_BURM1</name>
<gene>
    <name evidence="2" type="ordered locus">BMULJ_05251</name>
</gene>
<dbReference type="Pfam" id="PF13663">
    <property type="entry name" value="DUF4148"/>
    <property type="match status" value="1"/>
</dbReference>
<protein>
    <recommendedName>
        <fullName evidence="4">DUF4148 domain-containing protein</fullName>
    </recommendedName>
</protein>
<proteinExistence type="predicted"/>
<evidence type="ECO:0000313" key="3">
    <source>
        <dbReference type="Proteomes" id="UP000008815"/>
    </source>
</evidence>
<keyword evidence="1" id="KW-0732">Signal</keyword>
<organism evidence="2 3">
    <name type="scientific">Burkholderia multivorans (strain ATCC 17616 / 249)</name>
    <dbReference type="NCBI Taxonomy" id="395019"/>
    <lineage>
        <taxon>Bacteria</taxon>
        <taxon>Pseudomonadati</taxon>
        <taxon>Pseudomonadota</taxon>
        <taxon>Betaproteobacteria</taxon>
        <taxon>Burkholderiales</taxon>
        <taxon>Burkholderiaceae</taxon>
        <taxon>Burkholderia</taxon>
        <taxon>Burkholderia cepacia complex</taxon>
    </lineage>
</organism>
<evidence type="ECO:0008006" key="4">
    <source>
        <dbReference type="Google" id="ProtNLM"/>
    </source>
</evidence>
<evidence type="ECO:0000313" key="2">
    <source>
        <dbReference type="EMBL" id="BAG47089.1"/>
    </source>
</evidence>
<dbReference type="HOGENOM" id="CLU_117081_1_1_4"/>
<sequence length="83" mass="8697">MKRLIQAVALALAVSGPVIAHAQSNQPLTRAQVRAEVKALKQAGFQPSDWFYPASIQSAEAKIAQQSGAGYGSARDASSESGR</sequence>
<accession>A0A0H3KTY1</accession>
<feature type="signal peptide" evidence="1">
    <location>
        <begin position="1"/>
        <end position="22"/>
    </location>
</feature>